<protein>
    <submittedName>
        <fullName evidence="10">P-loop containing nucleoside triphosphate hydrolase protein</fullName>
    </submittedName>
</protein>
<dbReference type="GO" id="GO:0005524">
    <property type="term" value="F:ATP binding"/>
    <property type="evidence" value="ECO:0007669"/>
    <property type="project" value="UniProtKB-KW"/>
</dbReference>
<keyword evidence="6 8" id="KW-1133">Transmembrane helix</keyword>
<evidence type="ECO:0000256" key="3">
    <source>
        <dbReference type="ARBA" id="ARBA00022692"/>
    </source>
</evidence>
<dbReference type="InterPro" id="IPR050352">
    <property type="entry name" value="ABCG_transporters"/>
</dbReference>
<accession>A0A835YP89</accession>
<evidence type="ECO:0000256" key="1">
    <source>
        <dbReference type="ARBA" id="ARBA00004141"/>
    </source>
</evidence>
<comment type="caution">
    <text evidence="10">The sequence shown here is derived from an EMBL/GenBank/DDBJ whole genome shotgun (WGS) entry which is preliminary data.</text>
</comment>
<dbReference type="InterPro" id="IPR027417">
    <property type="entry name" value="P-loop_NTPase"/>
</dbReference>
<feature type="transmembrane region" description="Helical" evidence="8">
    <location>
        <begin position="1182"/>
        <end position="1200"/>
    </location>
</feature>
<evidence type="ECO:0000256" key="2">
    <source>
        <dbReference type="ARBA" id="ARBA00022448"/>
    </source>
</evidence>
<feature type="transmembrane region" description="Helical" evidence="8">
    <location>
        <begin position="402"/>
        <end position="424"/>
    </location>
</feature>
<dbReference type="SMART" id="SM00382">
    <property type="entry name" value="AAA"/>
    <property type="match status" value="2"/>
</dbReference>
<keyword evidence="3 8" id="KW-0812">Transmembrane</keyword>
<evidence type="ECO:0000256" key="4">
    <source>
        <dbReference type="ARBA" id="ARBA00022741"/>
    </source>
</evidence>
<dbReference type="Proteomes" id="UP000664859">
    <property type="component" value="Unassembled WGS sequence"/>
</dbReference>
<keyword evidence="4" id="KW-0547">Nucleotide-binding</keyword>
<reference evidence="10" key="1">
    <citation type="submission" date="2021-02" db="EMBL/GenBank/DDBJ databases">
        <title>First Annotated Genome of the Yellow-green Alga Tribonema minus.</title>
        <authorList>
            <person name="Mahan K.M."/>
        </authorList>
    </citation>
    <scope>NUCLEOTIDE SEQUENCE</scope>
    <source>
        <strain evidence="10">UTEX B ZZ1240</strain>
    </source>
</reference>
<keyword evidence="5" id="KW-0067">ATP-binding</keyword>
<dbReference type="InterPro" id="IPR013525">
    <property type="entry name" value="ABC2_TM"/>
</dbReference>
<dbReference type="GO" id="GO:0140359">
    <property type="term" value="F:ABC-type transporter activity"/>
    <property type="evidence" value="ECO:0007669"/>
    <property type="project" value="InterPro"/>
</dbReference>
<organism evidence="10 11">
    <name type="scientific">Tribonema minus</name>
    <dbReference type="NCBI Taxonomy" id="303371"/>
    <lineage>
        <taxon>Eukaryota</taxon>
        <taxon>Sar</taxon>
        <taxon>Stramenopiles</taxon>
        <taxon>Ochrophyta</taxon>
        <taxon>PX clade</taxon>
        <taxon>Xanthophyceae</taxon>
        <taxon>Tribonematales</taxon>
        <taxon>Tribonemataceae</taxon>
        <taxon>Tribonema</taxon>
    </lineage>
</organism>
<evidence type="ECO:0000256" key="7">
    <source>
        <dbReference type="ARBA" id="ARBA00023136"/>
    </source>
</evidence>
<feature type="transmembrane region" description="Helical" evidence="8">
    <location>
        <begin position="1120"/>
        <end position="1145"/>
    </location>
</feature>
<gene>
    <name evidence="10" type="ORF">JKP88DRAFT_327794</name>
</gene>
<dbReference type="GO" id="GO:0016887">
    <property type="term" value="F:ATP hydrolysis activity"/>
    <property type="evidence" value="ECO:0007669"/>
    <property type="project" value="InterPro"/>
</dbReference>
<dbReference type="EMBL" id="JAFCMP010000501">
    <property type="protein sequence ID" value="KAG5179071.1"/>
    <property type="molecule type" value="Genomic_DNA"/>
</dbReference>
<evidence type="ECO:0000313" key="10">
    <source>
        <dbReference type="EMBL" id="KAG5179071.1"/>
    </source>
</evidence>
<evidence type="ECO:0000256" key="6">
    <source>
        <dbReference type="ARBA" id="ARBA00022989"/>
    </source>
</evidence>
<dbReference type="InterPro" id="IPR003439">
    <property type="entry name" value="ABC_transporter-like_ATP-bd"/>
</dbReference>
<keyword evidence="2" id="KW-0813">Transport</keyword>
<dbReference type="Pfam" id="PF01061">
    <property type="entry name" value="ABC2_membrane"/>
    <property type="match status" value="2"/>
</dbReference>
<name>A0A835YP89_9STRA</name>
<comment type="subcellular location">
    <subcellularLocation>
        <location evidence="1">Membrane</location>
        <topology evidence="1">Multi-pass membrane protein</topology>
    </subcellularLocation>
</comment>
<feature type="transmembrane region" description="Helical" evidence="8">
    <location>
        <begin position="1268"/>
        <end position="1290"/>
    </location>
</feature>
<dbReference type="InterPro" id="IPR003593">
    <property type="entry name" value="AAA+_ATPase"/>
</dbReference>
<feature type="transmembrane region" description="Helical" evidence="8">
    <location>
        <begin position="615"/>
        <end position="635"/>
    </location>
</feature>
<sequence>MDGPASFLVPHHCPALLMMPLFSFLLRSTNLLPMQIMLGFQSLSVSNTHPTKGGHILTDVTGFVVKGGITAVLGASGSGKSVLLKTLTGRLPHMHCTGEVTLEGRAISPRKQTNGFSFTPQEDILIGDITVRETFEIAANLRKAASYEENARSAEEVIQGLGLGRVGDNVVGTIVRRGLSGGEKRRTCIGQELIVTPTVACLDEPTSGLDGTAAYDVIKTIRNYTTNSNGNFSVILTIHQPDLRILSLFDHILLVGNGGSLFFGSLQESITHFNNLGYQLPEGQNPTDYFLDVTDSAFSDVDLDFRQEFSTSVLASKIKDKLDRAAASASSQIWYGDDDEGHGKLATSFWRQFTVLLKRDAVLARRDPTLYYLQVALHMFYGLMIGAVFYQLTPIIDDTVSYMPGATVWFIMLNSYIHVFKVYYLMTSNKRFEHERANASYGVAAYFLSELAVTAISHLLFIPGVTIAYWMAGFDKQSYGFFLLVCYATSMTAEGMISFITKFTHDAAYAVVAAQAALVMLTIFAGGIFIPFNDVPPYWNWLSQLGVFTHGTKALELHIFKYITYTYPCDAGFDAATGACEVEGQLNSAPQRLYCCALQVVDVLSGATGDPWASLGYLALLCLMFRAGVLFMYLYPLDNMLQALSEWRATRTEKVMRLRGEVNMLRTRALEQDASAAQQAAANATADSSHANQPHTIIQMTEHHRPLLPLQRLGSERASYRGPDTGRVYLTFESLTVSIPTKNGPKMLIDHVTGHATSGQVLALMGPSGAGKTTLLNALSGRAVYARVEGNVKLGNRTLTPADLDYVPQFDDLNDYFTMRELLTYHAKLKTTGSKVGRRVAELIHIMGLLPKADVRVSALSGGERKRVSIAIGLVGEAAVLYADEPTTGLDSAAAHSVVKYITKVARETGVVVIMTIHQPSGQVFAMLQDVMLLEQGRLAYFGSQADARRHFHSLGAYCSTHCNPANVFLDLISAPPVIDKAALSTASSTNSKEGSVTWAELYRQGRYTVPPPAPGASAVLPLPGLLRALRSSVVFYWRNPTVYWLRLIELIMVAVYVGTIYPRLDTTTDNISQISGAAFFNTWCVLFAVVAATPSFVVERRTALQEMLNGAYTAPMYCLSQFCASLPYTAVTAIIYQAIFHWIVGFNPAFGSYVYAVLITVALLLMMEGIMLTVVEVLKNAMMATTFSMVILGMLFLFPGEFLLRDSPWISYIMPTRYSFGGYLYNIFHGQNFEVSGAPPGFPPVSGDFILQNAFGQSPNRDKWADFGAVLGYVALFRLCHLAIVMVTVHPYTKKTIATGSTIAPAGAA</sequence>
<dbReference type="Pfam" id="PF19055">
    <property type="entry name" value="ABC2_membrane_7"/>
    <property type="match status" value="2"/>
</dbReference>
<dbReference type="OrthoDB" id="185936at2759"/>
<feature type="domain" description="ABC transporter" evidence="9">
    <location>
        <begin position="730"/>
        <end position="961"/>
    </location>
</feature>
<evidence type="ECO:0000256" key="8">
    <source>
        <dbReference type="SAM" id="Phobius"/>
    </source>
</evidence>
<proteinExistence type="predicted"/>
<feature type="transmembrane region" description="Helical" evidence="8">
    <location>
        <begin position="507"/>
        <end position="532"/>
    </location>
</feature>
<dbReference type="Gene3D" id="3.40.50.300">
    <property type="entry name" value="P-loop containing nucleotide triphosphate hydrolases"/>
    <property type="match status" value="2"/>
</dbReference>
<feature type="transmembrane region" description="Helical" evidence="8">
    <location>
        <begin position="1151"/>
        <end position="1175"/>
    </location>
</feature>
<keyword evidence="10" id="KW-0378">Hydrolase</keyword>
<dbReference type="PROSITE" id="PS50893">
    <property type="entry name" value="ABC_TRANSPORTER_2"/>
    <property type="match status" value="2"/>
</dbReference>
<dbReference type="PANTHER" id="PTHR48041:SF139">
    <property type="entry name" value="PROTEIN SCARLET"/>
    <property type="match status" value="1"/>
</dbReference>
<feature type="transmembrane region" description="Helical" evidence="8">
    <location>
        <begin position="6"/>
        <end position="26"/>
    </location>
</feature>
<keyword evidence="11" id="KW-1185">Reference proteome</keyword>
<feature type="domain" description="ABC transporter" evidence="9">
    <location>
        <begin position="40"/>
        <end position="282"/>
    </location>
</feature>
<feature type="transmembrane region" description="Helical" evidence="8">
    <location>
        <begin position="1044"/>
        <end position="1063"/>
    </location>
</feature>
<dbReference type="InterPro" id="IPR043926">
    <property type="entry name" value="ABCG_dom"/>
</dbReference>
<evidence type="ECO:0000256" key="5">
    <source>
        <dbReference type="ARBA" id="ARBA00022840"/>
    </source>
</evidence>
<dbReference type="Pfam" id="PF00005">
    <property type="entry name" value="ABC_tran"/>
    <property type="match status" value="2"/>
</dbReference>
<feature type="transmembrane region" description="Helical" evidence="8">
    <location>
        <begin position="369"/>
        <end position="390"/>
    </location>
</feature>
<evidence type="ECO:0000259" key="9">
    <source>
        <dbReference type="PROSITE" id="PS50893"/>
    </source>
</evidence>
<dbReference type="PROSITE" id="PS00211">
    <property type="entry name" value="ABC_TRANSPORTER_1"/>
    <property type="match status" value="1"/>
</dbReference>
<feature type="transmembrane region" description="Helical" evidence="8">
    <location>
        <begin position="478"/>
        <end position="500"/>
    </location>
</feature>
<dbReference type="InterPro" id="IPR017871">
    <property type="entry name" value="ABC_transporter-like_CS"/>
</dbReference>
<feature type="transmembrane region" description="Helical" evidence="8">
    <location>
        <begin position="1075"/>
        <end position="1099"/>
    </location>
</feature>
<dbReference type="SUPFAM" id="SSF52540">
    <property type="entry name" value="P-loop containing nucleoside triphosphate hydrolases"/>
    <property type="match status" value="2"/>
</dbReference>
<feature type="transmembrane region" description="Helical" evidence="8">
    <location>
        <begin position="445"/>
        <end position="472"/>
    </location>
</feature>
<dbReference type="PANTHER" id="PTHR48041">
    <property type="entry name" value="ABC TRANSPORTER G FAMILY MEMBER 28"/>
    <property type="match status" value="1"/>
</dbReference>
<evidence type="ECO:0000313" key="11">
    <source>
        <dbReference type="Proteomes" id="UP000664859"/>
    </source>
</evidence>
<keyword evidence="7 8" id="KW-0472">Membrane</keyword>
<dbReference type="GO" id="GO:0005886">
    <property type="term" value="C:plasma membrane"/>
    <property type="evidence" value="ECO:0007669"/>
    <property type="project" value="TreeGrafter"/>
</dbReference>